<keyword evidence="8" id="KW-1185">Reference proteome</keyword>
<dbReference type="InterPro" id="IPR010729">
    <property type="entry name" value="Ribosomal_uL29_mit"/>
</dbReference>
<evidence type="ECO:0000313" key="7">
    <source>
        <dbReference type="EMBL" id="KAH3827144.1"/>
    </source>
</evidence>
<accession>A0A9D4H533</accession>
<dbReference type="InterPro" id="IPR038340">
    <property type="entry name" value="MRP-L47_sf"/>
</dbReference>
<evidence type="ECO:0000256" key="2">
    <source>
        <dbReference type="ARBA" id="ARBA00009254"/>
    </source>
</evidence>
<dbReference type="GO" id="GO:0032543">
    <property type="term" value="P:mitochondrial translation"/>
    <property type="evidence" value="ECO:0007669"/>
    <property type="project" value="TreeGrafter"/>
</dbReference>
<dbReference type="EMBL" id="JAIWYP010000005">
    <property type="protein sequence ID" value="KAH3827144.1"/>
    <property type="molecule type" value="Genomic_DNA"/>
</dbReference>
<keyword evidence="4" id="KW-0496">Mitochondrion</keyword>
<protein>
    <recommendedName>
        <fullName evidence="6">Large ribosomal subunit protein uL29m</fullName>
    </recommendedName>
</protein>
<dbReference type="GO" id="GO:0003735">
    <property type="term" value="F:structural constituent of ribosome"/>
    <property type="evidence" value="ECO:0007669"/>
    <property type="project" value="InterPro"/>
</dbReference>
<proteinExistence type="inferred from homology"/>
<dbReference type="Pfam" id="PF06984">
    <property type="entry name" value="MRP-L47"/>
    <property type="match status" value="1"/>
</dbReference>
<comment type="subcellular location">
    <subcellularLocation>
        <location evidence="1">Mitochondrion</location>
    </subcellularLocation>
</comment>
<comment type="similarity">
    <text evidence="2">Belongs to the universal ribosomal protein uL29 family.</text>
</comment>
<dbReference type="Gene3D" id="6.10.330.20">
    <property type="match status" value="1"/>
</dbReference>
<evidence type="ECO:0000256" key="4">
    <source>
        <dbReference type="ARBA" id="ARBA00023128"/>
    </source>
</evidence>
<evidence type="ECO:0000256" key="1">
    <source>
        <dbReference type="ARBA" id="ARBA00004173"/>
    </source>
</evidence>
<evidence type="ECO:0000256" key="3">
    <source>
        <dbReference type="ARBA" id="ARBA00022980"/>
    </source>
</evidence>
<evidence type="ECO:0000313" key="8">
    <source>
        <dbReference type="Proteomes" id="UP000828390"/>
    </source>
</evidence>
<evidence type="ECO:0000256" key="6">
    <source>
        <dbReference type="ARBA" id="ARBA00035289"/>
    </source>
</evidence>
<keyword evidence="5" id="KW-0687">Ribonucleoprotein</keyword>
<dbReference type="AlphaFoldDB" id="A0A9D4H533"/>
<evidence type="ECO:0000256" key="5">
    <source>
        <dbReference type="ARBA" id="ARBA00023274"/>
    </source>
</evidence>
<gene>
    <name evidence="7" type="ORF">DPMN_129073</name>
</gene>
<reference evidence="7" key="2">
    <citation type="submission" date="2020-11" db="EMBL/GenBank/DDBJ databases">
        <authorList>
            <person name="McCartney M.A."/>
            <person name="Auch B."/>
            <person name="Kono T."/>
            <person name="Mallez S."/>
            <person name="Becker A."/>
            <person name="Gohl D.M."/>
            <person name="Silverstein K.A.T."/>
            <person name="Koren S."/>
            <person name="Bechman K.B."/>
            <person name="Herman A."/>
            <person name="Abrahante J.E."/>
            <person name="Garbe J."/>
        </authorList>
    </citation>
    <scope>NUCLEOTIDE SEQUENCE</scope>
    <source>
        <strain evidence="7">Duluth1</strain>
        <tissue evidence="7">Whole animal</tissue>
    </source>
</reference>
<dbReference type="PANTHER" id="PTHR21183">
    <property type="entry name" value="RIBOSOMAL PROTEIN L47, MITOCHONDRIAL-RELATED"/>
    <property type="match status" value="1"/>
</dbReference>
<dbReference type="GO" id="GO:0005762">
    <property type="term" value="C:mitochondrial large ribosomal subunit"/>
    <property type="evidence" value="ECO:0007669"/>
    <property type="project" value="TreeGrafter"/>
</dbReference>
<organism evidence="7 8">
    <name type="scientific">Dreissena polymorpha</name>
    <name type="common">Zebra mussel</name>
    <name type="synonym">Mytilus polymorpha</name>
    <dbReference type="NCBI Taxonomy" id="45954"/>
    <lineage>
        <taxon>Eukaryota</taxon>
        <taxon>Metazoa</taxon>
        <taxon>Spiralia</taxon>
        <taxon>Lophotrochozoa</taxon>
        <taxon>Mollusca</taxon>
        <taxon>Bivalvia</taxon>
        <taxon>Autobranchia</taxon>
        <taxon>Heteroconchia</taxon>
        <taxon>Euheterodonta</taxon>
        <taxon>Imparidentia</taxon>
        <taxon>Neoheterodontei</taxon>
        <taxon>Myida</taxon>
        <taxon>Dreissenoidea</taxon>
        <taxon>Dreissenidae</taxon>
        <taxon>Dreissena</taxon>
    </lineage>
</organism>
<name>A0A9D4H533_DREPO</name>
<comment type="caution">
    <text evidence="7">The sequence shown here is derived from an EMBL/GenBank/DDBJ whole genome shotgun (WGS) entry which is preliminary data.</text>
</comment>
<dbReference type="PANTHER" id="PTHR21183:SF18">
    <property type="entry name" value="LARGE RIBOSOMAL SUBUNIT PROTEIN UL29M"/>
    <property type="match status" value="1"/>
</dbReference>
<sequence>MDGAKVEAGRPWKTDELRLKSNEDLHKLWYVLLKERNMLLTLEEMYLKQKGAMASPERIEKVEESMENVMSVVRERDEAYKVLEHGESLAHPGRVVRNAVGLPYYKNPSQHYKPRESSTHYKRLHLNYNRWMDKHLVRYEEVLRRRHKQHVRLVEEEKQRLESLYGLEGEDLEAYVRDRMDQGGNKLQQYLNMTAELNDHAK</sequence>
<dbReference type="Proteomes" id="UP000828390">
    <property type="component" value="Unassembled WGS sequence"/>
</dbReference>
<keyword evidence="3" id="KW-0689">Ribosomal protein</keyword>
<reference evidence="7" key="1">
    <citation type="journal article" date="2019" name="bioRxiv">
        <title>The Genome of the Zebra Mussel, Dreissena polymorpha: A Resource for Invasive Species Research.</title>
        <authorList>
            <person name="McCartney M.A."/>
            <person name="Auch B."/>
            <person name="Kono T."/>
            <person name="Mallez S."/>
            <person name="Zhang Y."/>
            <person name="Obille A."/>
            <person name="Becker A."/>
            <person name="Abrahante J.E."/>
            <person name="Garbe J."/>
            <person name="Badalamenti J.P."/>
            <person name="Herman A."/>
            <person name="Mangelson H."/>
            <person name="Liachko I."/>
            <person name="Sullivan S."/>
            <person name="Sone E.D."/>
            <person name="Koren S."/>
            <person name="Silverstein K.A.T."/>
            <person name="Beckman K.B."/>
            <person name="Gohl D.M."/>
        </authorList>
    </citation>
    <scope>NUCLEOTIDE SEQUENCE</scope>
    <source>
        <strain evidence="7">Duluth1</strain>
        <tissue evidence="7">Whole animal</tissue>
    </source>
</reference>